<dbReference type="InterPro" id="IPR050079">
    <property type="entry name" value="DEAD_box_RNA_helicase"/>
</dbReference>
<reference evidence="7" key="1">
    <citation type="journal article" date="1998" name="Int. J. Syst. Bacteriol. 48 Pt">
        <title>Thermococcus guaymasensis sp. nov. and Thermococcus aggregans sp. nov., two novel thermophilic archaea isolated from the Guaymas Basin hydrothermal vent site.</title>
        <authorList>
            <person name="Canganella F."/>
            <person name="Jones W.J."/>
            <person name="Gambacorta A."/>
            <person name="Antranikian G."/>
        </authorList>
    </citation>
    <scope>NUCLEOTIDE SEQUENCE</scope>
    <source>
        <strain evidence="7">TY</strain>
    </source>
</reference>
<dbReference type="SMART" id="SM00487">
    <property type="entry name" value="DEXDc"/>
    <property type="match status" value="1"/>
</dbReference>
<sequence length="519" mass="59773">MISAYKEVVKKLAELKDFKPEPRPLIEEVIKALDSSELPFFLVRAPTGYGKTTISYTLALHSLRDASLYDRVVHVLPMRAIVEDIDMTAKEALGFSKTKMMGSSEEFMHLFPLNVTTADTFTWDILKLNTKRYSLIKAGKEFGYDYLTQASILTSIVIFDEAHFLLEDRRMKEVFLAVLRFLTKEKVPIILMTATLSNGYRELFQEYARNSGYDFDVFELNENDPFARRELSKEFEISIETGNPLDFVGRGRRNLIIVNTVRRAVQIYKNAKSLRFGNIMLIHGRMTAEHKRQLIERLRKWKNEEKFLIIATQVVEAGVDVSADVMITDAAPMNSLLQRFGRVARYEEGKGKIVVIRDADGPYDVEKVQKTISLLDKAENFHPRLPWTYQEIVDAVHGRKKVEVLKVNRAFIGTLVSKLTNPAERSIHVLKWIEVRIRRGEPLLRDFLIPVEVGNDVVLVSPEFLWKLWKNGEVKVLRENVPWIPANKNDTYELAKYVALGKPVKVVLKREYDWECGLA</sequence>
<dbReference type="InterPro" id="IPR011545">
    <property type="entry name" value="DEAD/DEAH_box_helicase_dom"/>
</dbReference>
<dbReference type="GO" id="GO:0016787">
    <property type="term" value="F:hydrolase activity"/>
    <property type="evidence" value="ECO:0007669"/>
    <property type="project" value="UniProtKB-KW"/>
</dbReference>
<evidence type="ECO:0000256" key="2">
    <source>
        <dbReference type="ARBA" id="ARBA00022801"/>
    </source>
</evidence>
<dbReference type="PANTHER" id="PTHR47959:SF16">
    <property type="entry name" value="CRISPR-ASSOCIATED NUCLEASE_HELICASE CAS3-RELATED"/>
    <property type="match status" value="1"/>
</dbReference>
<dbReference type="GO" id="GO:0003724">
    <property type="term" value="F:RNA helicase activity"/>
    <property type="evidence" value="ECO:0007669"/>
    <property type="project" value="TreeGrafter"/>
</dbReference>
<dbReference type="Pfam" id="PF00270">
    <property type="entry name" value="DEAD"/>
    <property type="match status" value="1"/>
</dbReference>
<keyword evidence="1" id="KW-0547">Nucleotide-binding</keyword>
<evidence type="ECO:0000313" key="7">
    <source>
        <dbReference type="EMBL" id="USS40264.1"/>
    </source>
</evidence>
<evidence type="ECO:0000313" key="8">
    <source>
        <dbReference type="Proteomes" id="UP001055732"/>
    </source>
</evidence>
<reference evidence="7" key="2">
    <citation type="submission" date="2022-06" db="EMBL/GenBank/DDBJ databases">
        <authorList>
            <person name="Park Y.-J."/>
        </authorList>
    </citation>
    <scope>NUCLEOTIDE SEQUENCE</scope>
    <source>
        <strain evidence="7">TY</strain>
    </source>
</reference>
<dbReference type="InterPro" id="IPR006474">
    <property type="entry name" value="Helicase_Cas3_CRISPR-ass_core"/>
</dbReference>
<dbReference type="KEGG" id="tagg:NF865_08015"/>
<keyword evidence="8" id="KW-1185">Reference proteome</keyword>
<organism evidence="7 8">
    <name type="scientific">Thermococcus aggregans</name>
    <dbReference type="NCBI Taxonomy" id="110163"/>
    <lineage>
        <taxon>Archaea</taxon>
        <taxon>Methanobacteriati</taxon>
        <taxon>Methanobacteriota</taxon>
        <taxon>Thermococci</taxon>
        <taxon>Thermococcales</taxon>
        <taxon>Thermococcaceae</taxon>
        <taxon>Thermococcus</taxon>
    </lineage>
</organism>
<dbReference type="InterPro" id="IPR027417">
    <property type="entry name" value="P-loop_NTPase"/>
</dbReference>
<dbReference type="Proteomes" id="UP001055732">
    <property type="component" value="Chromosome"/>
</dbReference>
<dbReference type="SMART" id="SM00490">
    <property type="entry name" value="HELICc"/>
    <property type="match status" value="1"/>
</dbReference>
<evidence type="ECO:0000256" key="3">
    <source>
        <dbReference type="ARBA" id="ARBA00022806"/>
    </source>
</evidence>
<evidence type="ECO:0000256" key="4">
    <source>
        <dbReference type="ARBA" id="ARBA00022840"/>
    </source>
</evidence>
<dbReference type="InterPro" id="IPR001650">
    <property type="entry name" value="Helicase_C-like"/>
</dbReference>
<dbReference type="GO" id="GO:0140097">
    <property type="term" value="F:catalytic activity, acting on DNA"/>
    <property type="evidence" value="ECO:0007669"/>
    <property type="project" value="UniProtKB-ARBA"/>
</dbReference>
<dbReference type="GO" id="GO:0051607">
    <property type="term" value="P:defense response to virus"/>
    <property type="evidence" value="ECO:0007669"/>
    <property type="project" value="UniProtKB-KW"/>
</dbReference>
<dbReference type="AlphaFoldDB" id="A0A9E7MWV5"/>
<dbReference type="GO" id="GO:0005524">
    <property type="term" value="F:ATP binding"/>
    <property type="evidence" value="ECO:0007669"/>
    <property type="project" value="UniProtKB-KW"/>
</dbReference>
<evidence type="ECO:0000259" key="6">
    <source>
        <dbReference type="PROSITE" id="PS51192"/>
    </source>
</evidence>
<dbReference type="GO" id="GO:0005829">
    <property type="term" value="C:cytosol"/>
    <property type="evidence" value="ECO:0007669"/>
    <property type="project" value="TreeGrafter"/>
</dbReference>
<dbReference type="Pfam" id="PF22590">
    <property type="entry name" value="Cas3-like_C_2"/>
    <property type="match status" value="1"/>
</dbReference>
<dbReference type="InterPro" id="IPR014001">
    <property type="entry name" value="Helicase_ATP-bd"/>
</dbReference>
<dbReference type="NCBIfam" id="TIGR01587">
    <property type="entry name" value="cas3_core"/>
    <property type="match status" value="1"/>
</dbReference>
<name>A0A9E7MWV5_THEAG</name>
<feature type="domain" description="Helicase ATP-binding" evidence="6">
    <location>
        <begin position="32"/>
        <end position="214"/>
    </location>
</feature>
<dbReference type="Gene3D" id="3.40.50.300">
    <property type="entry name" value="P-loop containing nucleotide triphosphate hydrolases"/>
    <property type="match status" value="2"/>
</dbReference>
<keyword evidence="3" id="KW-0347">Helicase</keyword>
<dbReference type="EMBL" id="CP099582">
    <property type="protein sequence ID" value="USS40264.1"/>
    <property type="molecule type" value="Genomic_DNA"/>
</dbReference>
<protein>
    <submittedName>
        <fullName evidence="7">CRISPR-associated helicase Cas3</fullName>
    </submittedName>
</protein>
<dbReference type="GO" id="GO:0003676">
    <property type="term" value="F:nucleic acid binding"/>
    <property type="evidence" value="ECO:0007669"/>
    <property type="project" value="InterPro"/>
</dbReference>
<proteinExistence type="predicted"/>
<dbReference type="PANTHER" id="PTHR47959">
    <property type="entry name" value="ATP-DEPENDENT RNA HELICASE RHLE-RELATED"/>
    <property type="match status" value="1"/>
</dbReference>
<keyword evidence="5" id="KW-0051">Antiviral defense</keyword>
<accession>A0A9E7MWV5</accession>
<evidence type="ECO:0000256" key="1">
    <source>
        <dbReference type="ARBA" id="ARBA00022741"/>
    </source>
</evidence>
<dbReference type="InterPro" id="IPR054712">
    <property type="entry name" value="Cas3-like_dom"/>
</dbReference>
<dbReference type="SUPFAM" id="SSF52540">
    <property type="entry name" value="P-loop containing nucleoside triphosphate hydrolases"/>
    <property type="match status" value="1"/>
</dbReference>
<keyword evidence="4" id="KW-0067">ATP-binding</keyword>
<dbReference type="PROSITE" id="PS51192">
    <property type="entry name" value="HELICASE_ATP_BIND_1"/>
    <property type="match status" value="1"/>
</dbReference>
<keyword evidence="2" id="KW-0378">Hydrolase</keyword>
<evidence type="ECO:0000256" key="5">
    <source>
        <dbReference type="ARBA" id="ARBA00023118"/>
    </source>
</evidence>
<gene>
    <name evidence="7" type="primary">cas3</name>
    <name evidence="7" type="ORF">NF865_08015</name>
</gene>
<dbReference type="RefSeq" id="WP_253304221.1">
    <property type="nucleotide sequence ID" value="NZ_CP099582.1"/>
</dbReference>